<organism evidence="1 2">
    <name type="scientific">Phreatobacter stygius</name>
    <dbReference type="NCBI Taxonomy" id="1940610"/>
    <lineage>
        <taxon>Bacteria</taxon>
        <taxon>Pseudomonadati</taxon>
        <taxon>Pseudomonadota</taxon>
        <taxon>Alphaproteobacteria</taxon>
        <taxon>Hyphomicrobiales</taxon>
        <taxon>Phreatobacteraceae</taxon>
        <taxon>Phreatobacter</taxon>
    </lineage>
</organism>
<dbReference type="KEGG" id="pstg:E8M01_25195"/>
<evidence type="ECO:0000313" key="2">
    <source>
        <dbReference type="Proteomes" id="UP000298781"/>
    </source>
</evidence>
<accession>A0A4D7B0P6</accession>
<protein>
    <submittedName>
        <fullName evidence="1">Uncharacterized protein</fullName>
    </submittedName>
</protein>
<keyword evidence="2" id="KW-1185">Reference proteome</keyword>
<reference evidence="1 2" key="1">
    <citation type="submission" date="2019-04" db="EMBL/GenBank/DDBJ databases">
        <title>Phreatobacter aquaticus sp. nov.</title>
        <authorList>
            <person name="Choi A."/>
        </authorList>
    </citation>
    <scope>NUCLEOTIDE SEQUENCE [LARGE SCALE GENOMIC DNA]</scope>
    <source>
        <strain evidence="1 2">KCTC 52518</strain>
    </source>
</reference>
<evidence type="ECO:0000313" key="1">
    <source>
        <dbReference type="EMBL" id="QCI67239.1"/>
    </source>
</evidence>
<dbReference type="AlphaFoldDB" id="A0A4D7B0P6"/>
<sequence>MRSALADLDIDDIFGPEILTQMQQVFDATCRELGGAGNEPRIRRAIAVAIVQHYELGIRSPLAVTASAVNTGRSARGHTPQGPLVWWKPDTVQAAA</sequence>
<dbReference type="EMBL" id="CP039690">
    <property type="protein sequence ID" value="QCI67239.1"/>
    <property type="molecule type" value="Genomic_DNA"/>
</dbReference>
<dbReference type="Proteomes" id="UP000298781">
    <property type="component" value="Chromosome"/>
</dbReference>
<proteinExistence type="predicted"/>
<name>A0A4D7B0P6_9HYPH</name>
<dbReference type="RefSeq" id="WP_136962674.1">
    <property type="nucleotide sequence ID" value="NZ_CP039690.1"/>
</dbReference>
<gene>
    <name evidence="1" type="ORF">E8M01_25195</name>
</gene>
<dbReference type="OrthoDB" id="9812058at2"/>